<dbReference type="AlphaFoldDB" id="A0A6G8S3P9"/>
<protein>
    <recommendedName>
        <fullName evidence="5">DUF4349 domain-containing protein</fullName>
    </recommendedName>
</protein>
<evidence type="ECO:0000313" key="4">
    <source>
        <dbReference type="Proteomes" id="UP000501939"/>
    </source>
</evidence>
<dbReference type="KEGG" id="alj:G8D99_06780"/>
<dbReference type="PROSITE" id="PS51257">
    <property type="entry name" value="PROKAR_LIPOPROTEIN"/>
    <property type="match status" value="1"/>
</dbReference>
<evidence type="ECO:0000313" key="3">
    <source>
        <dbReference type="EMBL" id="QIO08754.1"/>
    </source>
</evidence>
<evidence type="ECO:0008006" key="5">
    <source>
        <dbReference type="Google" id="ProtNLM"/>
    </source>
</evidence>
<keyword evidence="2" id="KW-0812">Transmembrane</keyword>
<evidence type="ECO:0000256" key="2">
    <source>
        <dbReference type="SAM" id="Phobius"/>
    </source>
</evidence>
<name>A0A6G8S3P9_9GAMM</name>
<proteinExistence type="predicted"/>
<dbReference type="RefSeq" id="WP_166323804.1">
    <property type="nucleotide sequence ID" value="NZ_CP049916.1"/>
</dbReference>
<accession>A0A6G8S3P9</accession>
<feature type="compositionally biased region" description="Polar residues" evidence="1">
    <location>
        <begin position="57"/>
        <end position="70"/>
    </location>
</feature>
<gene>
    <name evidence="3" type="ORF">G8D99_06780</name>
</gene>
<organism evidence="3 4">
    <name type="scientific">Acinetobacter lanii</name>
    <dbReference type="NCBI Taxonomy" id="2715163"/>
    <lineage>
        <taxon>Bacteria</taxon>
        <taxon>Pseudomonadati</taxon>
        <taxon>Pseudomonadota</taxon>
        <taxon>Gammaproteobacteria</taxon>
        <taxon>Moraxellales</taxon>
        <taxon>Moraxellaceae</taxon>
        <taxon>Acinetobacter</taxon>
    </lineage>
</organism>
<keyword evidence="2" id="KW-0472">Membrane</keyword>
<sequence>MSILKISPNYKYIFVSGLLSISLLAGCAKKPEDSSAEANTETSEKAESAEAAADAVNDNQPDTTPSTTQKPDVILNAEANPAEAARRMVREANVAFTAKDVVKTTLAIEKLTIDAGGFIEQKNIDFHVADTQTQKIADGKIKIFEKVDPLASLIIRVPSERAAGVVNQLLPLMFFLNQQQYSAKRYELKLLEEKIAQTQTVPSDTRRAQQTEIARLTQMEVQDRVRYSTIQIQVNQTSTVRERIDIDMDAVARLNGDSFWKRAWNGIQYGWQFVLDLLVVLITIWPLYLIMIVGMLIYRVAKPWINKLK</sequence>
<feature type="transmembrane region" description="Helical" evidence="2">
    <location>
        <begin position="277"/>
        <end position="301"/>
    </location>
</feature>
<reference evidence="3 4" key="1">
    <citation type="submission" date="2020-03" db="EMBL/GenBank/DDBJ databases">
        <authorList>
            <person name="Zhu W."/>
        </authorList>
    </citation>
    <scope>NUCLEOTIDE SEQUENCE [LARGE SCALE GENOMIC DNA]</scope>
    <source>
        <strain evidence="3 4">185</strain>
    </source>
</reference>
<feature type="region of interest" description="Disordered" evidence="1">
    <location>
        <begin position="34"/>
        <end position="71"/>
    </location>
</feature>
<keyword evidence="2" id="KW-1133">Transmembrane helix</keyword>
<keyword evidence="4" id="KW-1185">Reference proteome</keyword>
<dbReference type="Proteomes" id="UP000501939">
    <property type="component" value="Chromosome"/>
</dbReference>
<dbReference type="EMBL" id="CP049916">
    <property type="protein sequence ID" value="QIO08754.1"/>
    <property type="molecule type" value="Genomic_DNA"/>
</dbReference>
<evidence type="ECO:0000256" key="1">
    <source>
        <dbReference type="SAM" id="MobiDB-lite"/>
    </source>
</evidence>